<evidence type="ECO:0000313" key="2">
    <source>
        <dbReference type="Proteomes" id="UP000694660"/>
    </source>
</evidence>
<dbReference type="InterPro" id="IPR014955">
    <property type="entry name" value="DUF1826"/>
</dbReference>
<dbReference type="RefSeq" id="WP_214362125.1">
    <property type="nucleotide sequence ID" value="NZ_JAEKFT010000014.1"/>
</dbReference>
<dbReference type="AlphaFoldDB" id="A0A944DD83"/>
<keyword evidence="2" id="KW-1185">Reference proteome</keyword>
<reference evidence="2" key="1">
    <citation type="journal article" date="2022" name="ISME J.">
        <title>Genetic and phylogenetic analysis of dissimilatory iodate-reducing bacteria identifies potential niches across the world's oceans.</title>
        <authorList>
            <person name="Reyes-Umana V."/>
            <person name="Henning Z."/>
            <person name="Lee K."/>
            <person name="Barnum T.P."/>
            <person name="Coates J.D."/>
        </authorList>
    </citation>
    <scope>NUCLEOTIDE SEQUENCE [LARGE SCALE GENOMIC DNA]</scope>
    <source>
        <strain evidence="2">IR12</strain>
    </source>
</reference>
<name>A0A944DD83_DENI1</name>
<accession>A0A944DD83</accession>
<dbReference type="EMBL" id="JAEKFT010000014">
    <property type="protein sequence ID" value="MBT0962192.1"/>
    <property type="molecule type" value="Genomic_DNA"/>
</dbReference>
<evidence type="ECO:0000313" key="1">
    <source>
        <dbReference type="EMBL" id="MBT0962192.1"/>
    </source>
</evidence>
<sequence>MNAPLPLDTTTCAGITSDALGLTCIFEPEIQLAQWRRAPDAEIAGWLETHADRLGPGLRQTLSPGQRPDLGQFPAGAGRDALAEDLALLAEMLGELLDAPTIGLRLEQIRRPMCPRLHVDRVGIRMLCTYRGPGTEWVEEHLVDRRFLGAGAGGRPDETSGLLPPGHRIETVPPFAVALLKGSLWQGNAGRGIVHRSPAVPNPPRVLATFDAGW</sequence>
<dbReference type="Proteomes" id="UP000694660">
    <property type="component" value="Unassembled WGS sequence"/>
</dbReference>
<proteinExistence type="predicted"/>
<comment type="caution">
    <text evidence="1">The sequence shown here is derived from an EMBL/GenBank/DDBJ whole genome shotgun (WGS) entry which is preliminary data.</text>
</comment>
<dbReference type="Pfam" id="PF08856">
    <property type="entry name" value="DUF1826"/>
    <property type="match status" value="1"/>
</dbReference>
<organism evidence="1 2">
    <name type="scientific">Denitromonas iodatirespirans</name>
    <dbReference type="NCBI Taxonomy" id="2795389"/>
    <lineage>
        <taxon>Bacteria</taxon>
        <taxon>Pseudomonadati</taxon>
        <taxon>Pseudomonadota</taxon>
        <taxon>Betaproteobacteria</taxon>
        <taxon>Rhodocyclales</taxon>
        <taxon>Zoogloeaceae</taxon>
        <taxon>Denitromonas</taxon>
    </lineage>
</organism>
<protein>
    <submittedName>
        <fullName evidence="1">DUF1826 domain-containing protein</fullName>
    </submittedName>
</protein>
<gene>
    <name evidence="1" type="ORF">I8J34_13505</name>
</gene>